<reference evidence="2" key="2">
    <citation type="submission" date="2025-08" db="UniProtKB">
        <authorList>
            <consortium name="Ensembl"/>
        </authorList>
    </citation>
    <scope>IDENTIFICATION</scope>
</reference>
<reference evidence="2 3" key="1">
    <citation type="journal article" date="2010" name="Nature">
        <title>The genome of a songbird.</title>
        <authorList>
            <person name="Warren W.C."/>
            <person name="Clayton D.F."/>
            <person name="Ellegren H."/>
            <person name="Arnold A.P."/>
            <person name="Hillier L.W."/>
            <person name="Kunstner A."/>
            <person name="Searle S."/>
            <person name="White S."/>
            <person name="Vilella A.J."/>
            <person name="Fairley S."/>
            <person name="Heger A."/>
            <person name="Kong L."/>
            <person name="Ponting C.P."/>
            <person name="Jarvis E.D."/>
            <person name="Mello C.V."/>
            <person name="Minx P."/>
            <person name="Lovell P."/>
            <person name="Velho T.A."/>
            <person name="Ferris M."/>
            <person name="Balakrishnan C.N."/>
            <person name="Sinha S."/>
            <person name="Blatti C."/>
            <person name="London S.E."/>
            <person name="Li Y."/>
            <person name="Lin Y.C."/>
            <person name="George J."/>
            <person name="Sweedler J."/>
            <person name="Southey B."/>
            <person name="Gunaratne P."/>
            <person name="Watson M."/>
            <person name="Nam K."/>
            <person name="Backstrom N."/>
            <person name="Smeds L."/>
            <person name="Nabholz B."/>
            <person name="Itoh Y."/>
            <person name="Whitney O."/>
            <person name="Pfenning A.R."/>
            <person name="Howard J."/>
            <person name="Volker M."/>
            <person name="Skinner B.M."/>
            <person name="Griffin D.K."/>
            <person name="Ye L."/>
            <person name="McLaren W.M."/>
            <person name="Flicek P."/>
            <person name="Quesada V."/>
            <person name="Velasco G."/>
            <person name="Lopez-Otin C."/>
            <person name="Puente X.S."/>
            <person name="Olender T."/>
            <person name="Lancet D."/>
            <person name="Smit A.F."/>
            <person name="Hubley R."/>
            <person name="Konkel M.K."/>
            <person name="Walker J.A."/>
            <person name="Batzer M.A."/>
            <person name="Gu W."/>
            <person name="Pollock D.D."/>
            <person name="Chen L."/>
            <person name="Cheng Z."/>
            <person name="Eichler E.E."/>
            <person name="Stapley J."/>
            <person name="Slate J."/>
            <person name="Ekblom R."/>
            <person name="Birkhead T."/>
            <person name="Burke T."/>
            <person name="Burt D."/>
            <person name="Scharff C."/>
            <person name="Adam I."/>
            <person name="Richard H."/>
            <person name="Sultan M."/>
            <person name="Soldatov A."/>
            <person name="Lehrach H."/>
            <person name="Edwards S.V."/>
            <person name="Yang S.P."/>
            <person name="Li X."/>
            <person name="Graves T."/>
            <person name="Fulton L."/>
            <person name="Nelson J."/>
            <person name="Chinwalla A."/>
            <person name="Hou S."/>
            <person name="Mardis E.R."/>
            <person name="Wilson R.K."/>
        </authorList>
    </citation>
    <scope>NUCLEOTIDE SEQUENCE [LARGE SCALE GENOMIC DNA]</scope>
</reference>
<sequence length="125" mass="13599">AAAPSQGGSALLQCQLCFCWSRILHKGGVFLWSSRAGGDGPGLLWESLAFILHPPSHSPAGIPQAALAVRCLLALREVWQQHLIFILSICFVLPCLLQMLSSICWNLGPELKCNPKSDCPSPFWC</sequence>
<dbReference type="InParanoid" id="A0A674HTF1"/>
<evidence type="ECO:0000313" key="3">
    <source>
        <dbReference type="Proteomes" id="UP000007754"/>
    </source>
</evidence>
<keyword evidence="1" id="KW-0812">Transmembrane</keyword>
<evidence type="ECO:0000256" key="1">
    <source>
        <dbReference type="SAM" id="Phobius"/>
    </source>
</evidence>
<evidence type="ECO:0000313" key="2">
    <source>
        <dbReference type="Ensembl" id="ENSTGUP00000038300.1"/>
    </source>
</evidence>
<organism evidence="2 3">
    <name type="scientific">Taeniopygia guttata</name>
    <name type="common">Zebra finch</name>
    <name type="synonym">Poephila guttata</name>
    <dbReference type="NCBI Taxonomy" id="59729"/>
    <lineage>
        <taxon>Eukaryota</taxon>
        <taxon>Metazoa</taxon>
        <taxon>Chordata</taxon>
        <taxon>Craniata</taxon>
        <taxon>Vertebrata</taxon>
        <taxon>Euteleostomi</taxon>
        <taxon>Archelosauria</taxon>
        <taxon>Archosauria</taxon>
        <taxon>Dinosauria</taxon>
        <taxon>Saurischia</taxon>
        <taxon>Theropoda</taxon>
        <taxon>Coelurosauria</taxon>
        <taxon>Aves</taxon>
        <taxon>Neognathae</taxon>
        <taxon>Neoaves</taxon>
        <taxon>Telluraves</taxon>
        <taxon>Australaves</taxon>
        <taxon>Passeriformes</taxon>
        <taxon>Passeroidea</taxon>
        <taxon>Estrildidae</taxon>
        <taxon>Estrildinae</taxon>
        <taxon>Taeniopygia</taxon>
    </lineage>
</organism>
<accession>A0A674HTF1</accession>
<dbReference type="Ensembl" id="ENSTGUT00000022873.1">
    <property type="protein sequence ID" value="ENSTGUP00000038300.1"/>
    <property type="gene ID" value="ENSTGUG00000019215.1"/>
</dbReference>
<name>A0A674HTF1_TAEGU</name>
<proteinExistence type="predicted"/>
<protein>
    <submittedName>
        <fullName evidence="2">Uncharacterized protein</fullName>
    </submittedName>
</protein>
<keyword evidence="1" id="KW-0472">Membrane</keyword>
<dbReference type="Proteomes" id="UP000007754">
    <property type="component" value="Chromosome 23"/>
</dbReference>
<keyword evidence="3" id="KW-1185">Reference proteome</keyword>
<feature type="transmembrane region" description="Helical" evidence="1">
    <location>
        <begin position="83"/>
        <end position="108"/>
    </location>
</feature>
<keyword evidence="1" id="KW-1133">Transmembrane helix</keyword>
<dbReference type="AlphaFoldDB" id="A0A674HTF1"/>
<reference evidence="2" key="3">
    <citation type="submission" date="2025-09" db="UniProtKB">
        <authorList>
            <consortium name="Ensembl"/>
        </authorList>
    </citation>
    <scope>IDENTIFICATION</scope>
</reference>